<dbReference type="InterPro" id="IPR016024">
    <property type="entry name" value="ARM-type_fold"/>
</dbReference>
<feature type="region of interest" description="Disordered" evidence="1">
    <location>
        <begin position="432"/>
        <end position="491"/>
    </location>
</feature>
<dbReference type="EMBL" id="HBGD01001993">
    <property type="protein sequence ID" value="CAD9078431.1"/>
    <property type="molecule type" value="Transcribed_RNA"/>
</dbReference>
<dbReference type="SUPFAM" id="SSF48371">
    <property type="entry name" value="ARM repeat"/>
    <property type="match status" value="1"/>
</dbReference>
<dbReference type="InterPro" id="IPR038902">
    <property type="entry name" value="INTS1"/>
</dbReference>
<organism evidence="5">
    <name type="scientific">Percolomonas cosmopolitus</name>
    <dbReference type="NCBI Taxonomy" id="63605"/>
    <lineage>
        <taxon>Eukaryota</taxon>
        <taxon>Discoba</taxon>
        <taxon>Heterolobosea</taxon>
        <taxon>Tetramitia</taxon>
        <taxon>Eutetramitia</taxon>
        <taxon>Percolomonadidae</taxon>
        <taxon>Percolomonas</taxon>
    </lineage>
</organism>
<dbReference type="InterPro" id="IPR053964">
    <property type="entry name" value="INT1_R3"/>
</dbReference>
<feature type="domain" description="Integrator complex subunit 1 R4" evidence="4">
    <location>
        <begin position="1794"/>
        <end position="1883"/>
    </location>
</feature>
<dbReference type="PANTHER" id="PTHR21224:SF1">
    <property type="entry name" value="INTEGRATOR COMPLEX SUBUNIT 1"/>
    <property type="match status" value="1"/>
</dbReference>
<name>A0A6U0JV01_9EUKA</name>
<feature type="compositionally biased region" description="Gly residues" evidence="1">
    <location>
        <begin position="440"/>
        <end position="450"/>
    </location>
</feature>
<reference evidence="5" key="1">
    <citation type="submission" date="2021-01" db="EMBL/GenBank/DDBJ databases">
        <authorList>
            <person name="Corre E."/>
            <person name="Pelletier E."/>
            <person name="Niang G."/>
            <person name="Scheremetjew M."/>
            <person name="Finn R."/>
            <person name="Kale V."/>
            <person name="Holt S."/>
            <person name="Cochrane G."/>
            <person name="Meng A."/>
            <person name="Brown T."/>
            <person name="Cohen L."/>
        </authorList>
    </citation>
    <scope>NUCLEOTIDE SEQUENCE</scope>
    <source>
        <strain evidence="5">WS</strain>
    </source>
</reference>
<feature type="domain" description="Integrator complex subunit 1 RPB2-binding" evidence="2">
    <location>
        <begin position="200"/>
        <end position="341"/>
    </location>
</feature>
<dbReference type="PANTHER" id="PTHR21224">
    <property type="entry name" value="INTEGRATOR COMPLEX SUBUNIT 1"/>
    <property type="match status" value="1"/>
</dbReference>
<dbReference type="Pfam" id="PF22928">
    <property type="entry name" value="INTS1_R4"/>
    <property type="match status" value="1"/>
</dbReference>
<feature type="compositionally biased region" description="Polar residues" evidence="1">
    <location>
        <begin position="468"/>
        <end position="477"/>
    </location>
</feature>
<evidence type="ECO:0000259" key="2">
    <source>
        <dbReference type="Pfam" id="PF12432"/>
    </source>
</evidence>
<protein>
    <submittedName>
        <fullName evidence="5">Uncharacterized protein</fullName>
    </submittedName>
</protein>
<evidence type="ECO:0000313" key="6">
    <source>
        <dbReference type="EMBL" id="CAD9078432.1"/>
    </source>
</evidence>
<evidence type="ECO:0000259" key="4">
    <source>
        <dbReference type="Pfam" id="PF22928"/>
    </source>
</evidence>
<dbReference type="Pfam" id="PF22927">
    <property type="entry name" value="INT1_R3"/>
    <property type="match status" value="1"/>
</dbReference>
<evidence type="ECO:0000259" key="3">
    <source>
        <dbReference type="Pfam" id="PF22927"/>
    </source>
</evidence>
<dbReference type="GO" id="GO:0034474">
    <property type="term" value="P:U2 snRNA 3'-end processing"/>
    <property type="evidence" value="ECO:0007669"/>
    <property type="project" value="InterPro"/>
</dbReference>
<evidence type="ECO:0000313" key="5">
    <source>
        <dbReference type="EMBL" id="CAD9078431.1"/>
    </source>
</evidence>
<dbReference type="GO" id="GO:0032039">
    <property type="term" value="C:integrator complex"/>
    <property type="evidence" value="ECO:0007669"/>
    <property type="project" value="InterPro"/>
</dbReference>
<accession>A0A6U0JV01</accession>
<dbReference type="EMBL" id="HBGD01001994">
    <property type="protein sequence ID" value="CAD9078432.1"/>
    <property type="molecule type" value="Transcribed_RNA"/>
</dbReference>
<feature type="domain" description="Integrator complex subunit 1 R3" evidence="3">
    <location>
        <begin position="1600"/>
        <end position="1730"/>
    </location>
</feature>
<dbReference type="InterPro" id="IPR053965">
    <property type="entry name" value="INTS1_R4"/>
</dbReference>
<dbReference type="InterPro" id="IPR022145">
    <property type="entry name" value="INTS1_RPB2-bd"/>
</dbReference>
<sequence>MNPSAFQAPNILIDYPNLDESLLDPNIPQSLKDAIITAALHTISSPLVPQAYHKYLYSSLSYVACVNLSVFCSNQVIESMANGLYGVIDMSRGDISLKRHSLTCLLTAKILHKMYQDTEGWPTRFAIAWVYDMLRYRLWADSVWVAPFVREIKTAFMSPEDLHAQHLRQQGASPPQDELPTPRYRQQASIDEIWSLAEKEITQQINKSDAKQLIPLIIQLIRIPGVRAIGVMQLEKWLVQPNHFRLAKEFLSILPAHVTESSEHDLQIVNALAVMKVKPNMVPLFVDCISRIVKNNPQYPSLIMSRYVYQELQSTSITNTTNMTLMHAAFSGIDNEREKCLGLVLRDVAAKLNQPGTPQSLATNPMLNKVARRIAKVLAPILDLAVFSGWLLQESGEMLNATRDAKERWLSQLVQVLTTFCATVAVERGIPASASSDSSGGDGSVSGGIRSGASAGANHSPSPVLPGSATSHVSSHNSTPGGSTGFTPTPQQQTLNDYQFRRVLATVNNVAIAWIFLTVVGKYLPDLSPDRLLYFVHHVLFLEPPSNYAQVDSQQELRIMEYWFHELPCDENSFHQLAYASITEGTLSAEQFFNTSHKLVIRAARLQRTLQERGFSIKEYNCLPIQSVELVRAVFHLCMYTPAFLHHQSHVKPPQSTLWLRQYLWKACLIVAVIVSLNCDSDVGAYGWQLPTMNNIMKMLLTETGHNIEAQPGWNILPGERESVEQYCTQMVDILNKINVEHAFFQNGSIEKWIQLLTVPNEESPVRHPPAEVLHEISQLDKSLHLGAYLRASRHPDYLLQVIQEKGSQEAMPWLSDVLQREPHILNGLPVDLLCEILMQTLAIRAPGDSTVSDLVQCIAVRLVTQVMSAQADHPDSVSQMLHVMEFFLGRLADPQSELVQANAQKALRLIFVENFREMEGSTGEENTTVSSWLQRLPKIPALLDHPHGRNMLASTFSAYAHHGSDANFMGAFISFAIAQKILSPVKLSLEISSLFKNRPHFVAKFDWESNDSLRLVTETFTTAYSAFKKTQNVPPHHQDIANTRLLILQSGMRFRLYPLFLEGYLFLLTLLVSKQLSSSIEDAIIEELLAENTTYENGVSVVTPQLARSFFSVEHAGMLQSALRTLKTEDPQSILMALTSLKRGEIGGKQIRAHFDGMSDEQLRDSLLSLRSHQMDVFLISLGHIEQFYPNFAQRARSILQRESMRQTGGDSLLPEEVSPDYMDVEEAPWDVTSERHLLDKISTPEELDTKDVLNSLNNALLREFFAFVVENTSSVAMQTLQNILLTIASSVHTGEDQSIENVKEYLLFVLTKIPQNISFERLFLWYMSLKVGDNDFAALLLEIADECLPDRRDIIFEFLIGQYPSLNHDLLWKNFVFAEDDSNPSAPNTLASPQLREFEKMRDVFIECATYESVQNVIDLLSNAKANHRRVLDIVLAVRHSMYSSYKYLRNTKLFPQWEASHMKHLVQYFIGLLASLSRAQSSDGKDLISVMLRDEQQAQYLSLLQEACTQDKKLLQLSVRFCEKNVREDNDAHIIRASQTLLAWLYSCFPFSLGHFENLTMLRKLSIPTSMVSALDKPVHRLCQYLRTRSADPFMFQMLRMLSATYPNLVLRRFGAIEALLEFGYSTSIDQFMEKQLSQTYEQVLYILHALKPQLFRFSDGQITTRQLHSVFERYFTIMRRLPSEQFSNSISFLNLLIDLLLAYKKESPESATEFLNQNEFVLTRIRSECGSKLENLHLLTSVAHDTIFLTDCESIVDGTDAHTPHYDSILRMLQYKNVQHRHNSVEINAHNMKLIDILTALSSEQNLESSTIKILTRSMLRLCTAQDTEVRRLSYNLILRGIRLDPLNYQNVLPTYLKLFSFPDVEVRRHAIAHAQEFTPYAGEYTQQLLQALFEAEKDGIQALTSILHRMHPIVS</sequence>
<dbReference type="Pfam" id="PF12432">
    <property type="entry name" value="INTS1_RP2B-bd"/>
    <property type="match status" value="1"/>
</dbReference>
<proteinExistence type="predicted"/>
<evidence type="ECO:0000256" key="1">
    <source>
        <dbReference type="SAM" id="MobiDB-lite"/>
    </source>
</evidence>
<feature type="compositionally biased region" description="Low complexity" evidence="1">
    <location>
        <begin position="478"/>
        <end position="491"/>
    </location>
</feature>
<gene>
    <name evidence="5" type="ORF">PCOS0759_LOCUS1663</name>
    <name evidence="6" type="ORF">PCOS0759_LOCUS1664</name>
</gene>